<organism evidence="2">
    <name type="scientific">termite gut metagenome</name>
    <dbReference type="NCBI Taxonomy" id="433724"/>
    <lineage>
        <taxon>unclassified sequences</taxon>
        <taxon>metagenomes</taxon>
        <taxon>organismal metagenomes</taxon>
    </lineage>
</organism>
<dbReference type="EMBL" id="SNRY01003995">
    <property type="protein sequence ID" value="KAA6319093.1"/>
    <property type="molecule type" value="Genomic_DNA"/>
</dbReference>
<name>A0A5J4QES2_9ZZZZ</name>
<dbReference type="AlphaFoldDB" id="A0A5J4QES2"/>
<accession>A0A5J4QES2</accession>
<reference evidence="2" key="1">
    <citation type="submission" date="2019-03" db="EMBL/GenBank/DDBJ databases">
        <title>Single cell metagenomics reveals metabolic interactions within the superorganism composed of flagellate Streblomastix strix and complex community of Bacteroidetes bacteria on its surface.</title>
        <authorList>
            <person name="Treitli S.C."/>
            <person name="Kolisko M."/>
            <person name="Husnik F."/>
            <person name="Keeling P."/>
            <person name="Hampl V."/>
        </authorList>
    </citation>
    <scope>NUCLEOTIDE SEQUENCE</scope>
    <source>
        <strain evidence="2">STM</strain>
    </source>
</reference>
<evidence type="ECO:0000313" key="2">
    <source>
        <dbReference type="EMBL" id="KAA6319093.1"/>
    </source>
</evidence>
<dbReference type="SMART" id="SM01252">
    <property type="entry name" value="KilA-N"/>
    <property type="match status" value="1"/>
</dbReference>
<gene>
    <name evidence="2" type="ORF">EZS27_030978</name>
</gene>
<comment type="caution">
    <text evidence="2">The sequence shown here is derived from an EMBL/GenBank/DDBJ whole genome shotgun (WGS) entry which is preliminary data.</text>
</comment>
<evidence type="ECO:0000259" key="1">
    <source>
        <dbReference type="SMART" id="SM01252"/>
    </source>
</evidence>
<sequence length="93" mass="11081">MHQVRKITVKDIEISVSINKNNVDYICLTDMIRSSEGEDHIRNWMRNKNTLEFLGTWELLNNPDFKGVEFDTFLKEAGFNRFNMTPRKWINNT</sequence>
<dbReference type="InterPro" id="IPR018004">
    <property type="entry name" value="KilA/APSES_HTH"/>
</dbReference>
<feature type="non-terminal residue" evidence="2">
    <location>
        <position position="93"/>
    </location>
</feature>
<proteinExistence type="predicted"/>
<feature type="domain" description="KilA/APSES-type HTH DNA-binding" evidence="1">
    <location>
        <begin position="14"/>
        <end position="93"/>
    </location>
</feature>
<protein>
    <recommendedName>
        <fullName evidence="1">KilA/APSES-type HTH DNA-binding domain-containing protein</fullName>
    </recommendedName>
</protein>
<dbReference type="Pfam" id="PF04383">
    <property type="entry name" value="KilA-N"/>
    <property type="match status" value="1"/>
</dbReference>